<reference evidence="1 2" key="1">
    <citation type="submission" date="2015-08" db="EMBL/GenBank/DDBJ databases">
        <title>Next Generation Sequencing and Analysis of the Genome of Puccinia sorghi L Schw, the Causal Agent of Maize Common Rust.</title>
        <authorList>
            <person name="Rochi L."/>
            <person name="Burguener G."/>
            <person name="Darino M."/>
            <person name="Turjanski A."/>
            <person name="Kreff E."/>
            <person name="Dieguez M.J."/>
            <person name="Sacco F."/>
        </authorList>
    </citation>
    <scope>NUCLEOTIDE SEQUENCE [LARGE SCALE GENOMIC DNA]</scope>
    <source>
        <strain evidence="1 2">RO10H11247</strain>
    </source>
</reference>
<sequence length="122" mass="14375">MNHINHAFPFLMNKEFNLKDTIAKMLHHLDNNWIRDNMENGSEKDFKFCFCVICSLVTIPNWENKIQSNFHPGEIPYFLFHGEITQKEMKDAMVMMKTYGMIGKCGNNLNILKMIEYPLLTL</sequence>
<protein>
    <submittedName>
        <fullName evidence="1">Uncharacterized protein</fullName>
    </submittedName>
</protein>
<evidence type="ECO:0000313" key="2">
    <source>
        <dbReference type="Proteomes" id="UP000037035"/>
    </source>
</evidence>
<proteinExistence type="predicted"/>
<organism evidence="1 2">
    <name type="scientific">Puccinia sorghi</name>
    <dbReference type="NCBI Taxonomy" id="27349"/>
    <lineage>
        <taxon>Eukaryota</taxon>
        <taxon>Fungi</taxon>
        <taxon>Dikarya</taxon>
        <taxon>Basidiomycota</taxon>
        <taxon>Pucciniomycotina</taxon>
        <taxon>Pucciniomycetes</taxon>
        <taxon>Pucciniales</taxon>
        <taxon>Pucciniaceae</taxon>
        <taxon>Puccinia</taxon>
    </lineage>
</organism>
<dbReference type="Proteomes" id="UP000037035">
    <property type="component" value="Unassembled WGS sequence"/>
</dbReference>
<evidence type="ECO:0000313" key="1">
    <source>
        <dbReference type="EMBL" id="KNZ44592.1"/>
    </source>
</evidence>
<dbReference type="EMBL" id="LAVV01014605">
    <property type="protein sequence ID" value="KNZ44592.1"/>
    <property type="molecule type" value="Genomic_DNA"/>
</dbReference>
<name>A0A0L6U8G8_9BASI</name>
<dbReference type="VEuPathDB" id="FungiDB:VP01_8g12"/>
<accession>A0A0L6U8G8</accession>
<dbReference type="AlphaFoldDB" id="A0A0L6U8G8"/>
<keyword evidence="2" id="KW-1185">Reference proteome</keyword>
<comment type="caution">
    <text evidence="1">The sequence shown here is derived from an EMBL/GenBank/DDBJ whole genome shotgun (WGS) entry which is preliminary data.</text>
</comment>
<dbReference type="STRING" id="27349.A0A0L6U8G8"/>
<gene>
    <name evidence="1" type="ORF">VP01_8g12</name>
</gene>